<dbReference type="EMBL" id="CP053418">
    <property type="protein sequence ID" value="QJW85611.1"/>
    <property type="molecule type" value="Genomic_DNA"/>
</dbReference>
<protein>
    <recommendedName>
        <fullName evidence="3">DUF2345 domain-containing protein</fullName>
    </recommendedName>
</protein>
<reference evidence="1 2" key="1">
    <citation type="submission" date="2020-05" db="EMBL/GenBank/DDBJ databases">
        <title>Ramlibacter rhizophilus sp. nov., isolated from rhizosphere soil of national flower Mugunghwa from South Korea.</title>
        <authorList>
            <person name="Zheng-Fei Y."/>
            <person name="Huan T."/>
        </authorList>
    </citation>
    <scope>NUCLEOTIDE SEQUENCE [LARGE SCALE GENOMIC DNA]</scope>
    <source>
        <strain evidence="1 2">H242</strain>
    </source>
</reference>
<evidence type="ECO:0000313" key="2">
    <source>
        <dbReference type="Proteomes" id="UP000500826"/>
    </source>
</evidence>
<name>A0ABX6P945_9BURK</name>
<evidence type="ECO:0008006" key="3">
    <source>
        <dbReference type="Google" id="ProtNLM"/>
    </source>
</evidence>
<sequence>MLESTGSGDVSIGNGTLQASSGQLYIKAHDDVVIAPSSSAGLYGGDLLHIEAFTGDVLCPTRARWRSPRSRIRARRPGACAAG</sequence>
<evidence type="ECO:0000313" key="1">
    <source>
        <dbReference type="EMBL" id="QJW85611.1"/>
    </source>
</evidence>
<keyword evidence="2" id="KW-1185">Reference proteome</keyword>
<dbReference type="Proteomes" id="UP000500826">
    <property type="component" value="Chromosome"/>
</dbReference>
<gene>
    <name evidence="1" type="ORF">HK414_27125</name>
</gene>
<organism evidence="1 2">
    <name type="scientific">Ramlibacter terrae</name>
    <dbReference type="NCBI Taxonomy" id="2732511"/>
    <lineage>
        <taxon>Bacteria</taxon>
        <taxon>Pseudomonadati</taxon>
        <taxon>Pseudomonadota</taxon>
        <taxon>Betaproteobacteria</taxon>
        <taxon>Burkholderiales</taxon>
        <taxon>Comamonadaceae</taxon>
        <taxon>Ramlibacter</taxon>
    </lineage>
</organism>
<accession>A0ABX6P945</accession>
<proteinExistence type="predicted"/>